<dbReference type="SUPFAM" id="SSF50978">
    <property type="entry name" value="WD40 repeat-like"/>
    <property type="match status" value="1"/>
</dbReference>
<dbReference type="InterPro" id="IPR020472">
    <property type="entry name" value="WD40_PAC1"/>
</dbReference>
<evidence type="ECO:0000256" key="6">
    <source>
        <dbReference type="PROSITE-ProRule" id="PRU00221"/>
    </source>
</evidence>
<comment type="similarity">
    <text evidence="5">Belongs to the WD repeat MORG1 family.</text>
</comment>
<dbReference type="InterPro" id="IPR019775">
    <property type="entry name" value="WD40_repeat_CS"/>
</dbReference>
<protein>
    <recommendedName>
        <fullName evidence="9">Mitogen-activated protein kinase organizer 1</fullName>
    </recommendedName>
</protein>
<feature type="repeat" description="WD" evidence="6">
    <location>
        <begin position="15"/>
        <end position="56"/>
    </location>
</feature>
<evidence type="ECO:0008006" key="9">
    <source>
        <dbReference type="Google" id="ProtNLM"/>
    </source>
</evidence>
<dbReference type="Proteomes" id="UP001342314">
    <property type="component" value="Unassembled WGS sequence"/>
</dbReference>
<organism evidence="7 8">
    <name type="scientific">Rhodotorula paludigena</name>
    <dbReference type="NCBI Taxonomy" id="86838"/>
    <lineage>
        <taxon>Eukaryota</taxon>
        <taxon>Fungi</taxon>
        <taxon>Dikarya</taxon>
        <taxon>Basidiomycota</taxon>
        <taxon>Pucciniomycotina</taxon>
        <taxon>Microbotryomycetes</taxon>
        <taxon>Sporidiobolales</taxon>
        <taxon>Sporidiobolaceae</taxon>
        <taxon>Rhodotorula</taxon>
    </lineage>
</organism>
<dbReference type="PANTHER" id="PTHR22842:SF3">
    <property type="entry name" value="WD REPEAT DOMAIN-CONTAINING PROTEIN 83"/>
    <property type="match status" value="1"/>
</dbReference>
<feature type="repeat" description="WD" evidence="6">
    <location>
        <begin position="288"/>
        <end position="324"/>
    </location>
</feature>
<dbReference type="AlphaFoldDB" id="A0AAV5GIQ0"/>
<keyword evidence="4" id="KW-0677">Repeat</keyword>
<evidence type="ECO:0000313" key="8">
    <source>
        <dbReference type="Proteomes" id="UP001342314"/>
    </source>
</evidence>
<comment type="caution">
    <text evidence="7">The sequence shown here is derived from an EMBL/GenBank/DDBJ whole genome shotgun (WGS) entry which is preliminary data.</text>
</comment>
<dbReference type="InterPro" id="IPR001680">
    <property type="entry name" value="WD40_rpt"/>
</dbReference>
<dbReference type="GO" id="GO:0071013">
    <property type="term" value="C:catalytic step 2 spliceosome"/>
    <property type="evidence" value="ECO:0007669"/>
    <property type="project" value="TreeGrafter"/>
</dbReference>
<dbReference type="Pfam" id="PF00400">
    <property type="entry name" value="WD40"/>
    <property type="match status" value="4"/>
</dbReference>
<name>A0AAV5GIQ0_9BASI</name>
<dbReference type="Gene3D" id="2.130.10.10">
    <property type="entry name" value="YVTN repeat-like/Quinoprotein amine dehydrogenase"/>
    <property type="match status" value="1"/>
</dbReference>
<dbReference type="PRINTS" id="PR00320">
    <property type="entry name" value="GPROTEINBRPT"/>
</dbReference>
<dbReference type="GO" id="GO:0000398">
    <property type="term" value="P:mRNA splicing, via spliceosome"/>
    <property type="evidence" value="ECO:0007669"/>
    <property type="project" value="TreeGrafter"/>
</dbReference>
<accession>A0AAV5GIQ0</accession>
<proteinExistence type="inferred from homology"/>
<dbReference type="InterPro" id="IPR015943">
    <property type="entry name" value="WD40/YVTN_repeat-like_dom_sf"/>
</dbReference>
<dbReference type="SMART" id="SM00320">
    <property type="entry name" value="WD40"/>
    <property type="match status" value="7"/>
</dbReference>
<sequence>MAPASSSSPALLFSIDAHKGAVHTAVYNTGSSYILSGGADRVIRLTNAKSGLEVKQYGGHGYEVLGIACTHDNTRFASCGGDRSVFLWDVTSGDIVRRLSGHMGKINTVAWNADASVLASGSFDTTVRLWDIKQASNYSNEFGTLPDLLPARRSQNRAPLQVLEDARDSITSIRIHEHIVCTGSVDGKVRTYDLRMGRLQTDLFDQPVTSLTLTADASLLLVSTLDSTHHLLDLSNGTVVQTFSGHKNTSYRSQSCIGAREETVVCGDEEGKVWRWDLESGAPIGSPFKAHEKAILWTAHHPKEQHLVTAGADGSVKVWGAAAK</sequence>
<dbReference type="GO" id="GO:0005737">
    <property type="term" value="C:cytoplasm"/>
    <property type="evidence" value="ECO:0007669"/>
    <property type="project" value="UniProtKB-SubCell"/>
</dbReference>
<dbReference type="PROSITE" id="PS50294">
    <property type="entry name" value="WD_REPEATS_REGION"/>
    <property type="match status" value="3"/>
</dbReference>
<evidence type="ECO:0000256" key="4">
    <source>
        <dbReference type="ARBA" id="ARBA00022737"/>
    </source>
</evidence>
<dbReference type="PROSITE" id="PS50082">
    <property type="entry name" value="WD_REPEATS_2"/>
    <property type="match status" value="4"/>
</dbReference>
<dbReference type="PANTHER" id="PTHR22842">
    <property type="entry name" value="WD40 REPEAT PROTEIN"/>
    <property type="match status" value="1"/>
</dbReference>
<dbReference type="PROSITE" id="PS00678">
    <property type="entry name" value="WD_REPEATS_1"/>
    <property type="match status" value="1"/>
</dbReference>
<evidence type="ECO:0000313" key="7">
    <source>
        <dbReference type="EMBL" id="GJN92506.1"/>
    </source>
</evidence>
<comment type="subcellular location">
    <subcellularLocation>
        <location evidence="1">Cytoplasm</location>
    </subcellularLocation>
</comment>
<evidence type="ECO:0000256" key="3">
    <source>
        <dbReference type="ARBA" id="ARBA00022574"/>
    </source>
</evidence>
<evidence type="ECO:0000256" key="2">
    <source>
        <dbReference type="ARBA" id="ARBA00022490"/>
    </source>
</evidence>
<dbReference type="InterPro" id="IPR051980">
    <property type="entry name" value="WD_repeat_MORG1"/>
</dbReference>
<gene>
    <name evidence="7" type="ORF">Rhopal_005536-T1</name>
</gene>
<dbReference type="EMBL" id="BQKY01000011">
    <property type="protein sequence ID" value="GJN92506.1"/>
    <property type="molecule type" value="Genomic_DNA"/>
</dbReference>
<dbReference type="CDD" id="cd00200">
    <property type="entry name" value="WD40"/>
    <property type="match status" value="1"/>
</dbReference>
<keyword evidence="8" id="KW-1185">Reference proteome</keyword>
<dbReference type="InterPro" id="IPR036322">
    <property type="entry name" value="WD40_repeat_dom_sf"/>
</dbReference>
<evidence type="ECO:0000256" key="1">
    <source>
        <dbReference type="ARBA" id="ARBA00004496"/>
    </source>
</evidence>
<feature type="repeat" description="WD" evidence="6">
    <location>
        <begin position="99"/>
        <end position="140"/>
    </location>
</feature>
<keyword evidence="2" id="KW-0963">Cytoplasm</keyword>
<keyword evidence="3 6" id="KW-0853">WD repeat</keyword>
<feature type="repeat" description="WD" evidence="6">
    <location>
        <begin position="57"/>
        <end position="98"/>
    </location>
</feature>
<evidence type="ECO:0000256" key="5">
    <source>
        <dbReference type="ARBA" id="ARBA00038145"/>
    </source>
</evidence>
<reference evidence="7 8" key="1">
    <citation type="submission" date="2021-12" db="EMBL/GenBank/DDBJ databases">
        <title>High titer production of polyol ester of fatty acids by Rhodotorula paludigena BS15 towards product separation-free biomass refinery.</title>
        <authorList>
            <person name="Mano J."/>
            <person name="Ono H."/>
            <person name="Tanaka T."/>
            <person name="Naito K."/>
            <person name="Sushida H."/>
            <person name="Ike M."/>
            <person name="Tokuyasu K."/>
            <person name="Kitaoka M."/>
        </authorList>
    </citation>
    <scope>NUCLEOTIDE SEQUENCE [LARGE SCALE GENOMIC DNA]</scope>
    <source>
        <strain evidence="7 8">BS15</strain>
    </source>
</reference>